<evidence type="ECO:0008006" key="3">
    <source>
        <dbReference type="Google" id="ProtNLM"/>
    </source>
</evidence>
<dbReference type="PROSITE" id="PS51257">
    <property type="entry name" value="PROKAR_LIPOPROTEIN"/>
    <property type="match status" value="1"/>
</dbReference>
<dbReference type="AlphaFoldDB" id="V8CS70"/>
<dbReference type="Proteomes" id="UP000018727">
    <property type="component" value="Unassembled WGS sequence"/>
</dbReference>
<comment type="caution">
    <text evidence="1">The sequence shown here is derived from an EMBL/GenBank/DDBJ whole genome shotgun (WGS) entry which is preliminary data.</text>
</comment>
<dbReference type="PATRIC" id="fig|1073366.3.peg.76"/>
<sequence>MKKPFKDNSNLNVMKKIFLAVMVLFLMTSCWDKVYDEGGGYYDHISYRGSNKYWYSIYTIPSGIMIDFPIWGEDKLPNYDDKKRDSCTFRVEFMRSTSVYTTLYNEADFKKYANIYHEKGDANLDFDGYTKPVGIEYIHAYLYVNYNLLDADDNILIRYRNDSVVIANHYAKEIQESKNRWIEKKVNQLTEQDLKWLPYRFYFDVIDKKVAVYVLRIKLTNGKIIWNICNAGLLPRSAHAKQDIYKKLKRIELRSGEKEKKHLVMP</sequence>
<name>V8CS70_9BACT</name>
<dbReference type="EMBL" id="AZJH01000001">
    <property type="protein sequence ID" value="ETD29895.1"/>
    <property type="molecule type" value="Genomic_DNA"/>
</dbReference>
<dbReference type="HOGENOM" id="CLU_1045295_0_0_10"/>
<organism evidence="1 2">
    <name type="scientific">Prevotella nigrescens CC14M</name>
    <dbReference type="NCBI Taxonomy" id="1073366"/>
    <lineage>
        <taxon>Bacteria</taxon>
        <taxon>Pseudomonadati</taxon>
        <taxon>Bacteroidota</taxon>
        <taxon>Bacteroidia</taxon>
        <taxon>Bacteroidales</taxon>
        <taxon>Prevotellaceae</taxon>
        <taxon>Prevotella</taxon>
    </lineage>
</organism>
<accession>V8CS70</accession>
<keyword evidence="2" id="KW-1185">Reference proteome</keyword>
<reference evidence="1 2" key="1">
    <citation type="submission" date="2013-10" db="EMBL/GenBank/DDBJ databases">
        <title>The Genome Sequence of Prevotella nigrescens CC14M.</title>
        <authorList>
            <consortium name="The Broad Institute Genomics Platform"/>
            <person name="Earl A."/>
            <person name="Allen-Vercoe E."/>
            <person name="Daigneault M."/>
            <person name="Young S.K."/>
            <person name="Zeng Q."/>
            <person name="Gargeya S."/>
            <person name="Fitzgerald M."/>
            <person name="Abouelleil A."/>
            <person name="Alvarado L."/>
            <person name="Chapman S.B."/>
            <person name="Gainer-Dewar J."/>
            <person name="Goldberg J."/>
            <person name="Griggs A."/>
            <person name="Gujja S."/>
            <person name="Hansen M."/>
            <person name="Howarth C."/>
            <person name="Imamovic A."/>
            <person name="Ireland A."/>
            <person name="Larimer J."/>
            <person name="McCowan C."/>
            <person name="Murphy C."/>
            <person name="Pearson M."/>
            <person name="Poon T.W."/>
            <person name="Priest M."/>
            <person name="Roberts A."/>
            <person name="Saif S."/>
            <person name="Shea T."/>
            <person name="Sykes S."/>
            <person name="Wortman J."/>
            <person name="Nusbaum C."/>
            <person name="Birren B."/>
        </authorList>
    </citation>
    <scope>NUCLEOTIDE SEQUENCE [LARGE SCALE GENOMIC DNA]</scope>
    <source>
        <strain evidence="1 2">CC14M</strain>
    </source>
</reference>
<proteinExistence type="predicted"/>
<protein>
    <recommendedName>
        <fullName evidence="3">Lipoprotein</fullName>
    </recommendedName>
</protein>
<evidence type="ECO:0000313" key="1">
    <source>
        <dbReference type="EMBL" id="ETD29895.1"/>
    </source>
</evidence>
<gene>
    <name evidence="1" type="ORF">HMPREF1173_00077</name>
</gene>
<evidence type="ECO:0000313" key="2">
    <source>
        <dbReference type="Proteomes" id="UP000018727"/>
    </source>
</evidence>